<name>A0ABV6G3G6_9GAMM</name>
<reference evidence="1 2" key="1">
    <citation type="submission" date="2024-09" db="EMBL/GenBank/DDBJ databases">
        <authorList>
            <person name="Sun Q."/>
            <person name="Mori K."/>
        </authorList>
    </citation>
    <scope>NUCLEOTIDE SEQUENCE [LARGE SCALE GENOMIC DNA]</scope>
    <source>
        <strain evidence="1 2">CCM 7415</strain>
    </source>
</reference>
<evidence type="ECO:0000313" key="1">
    <source>
        <dbReference type="EMBL" id="MFC0268204.1"/>
    </source>
</evidence>
<evidence type="ECO:0000313" key="2">
    <source>
        <dbReference type="Proteomes" id="UP001589814"/>
    </source>
</evidence>
<protein>
    <submittedName>
        <fullName evidence="1">Uncharacterized protein</fullName>
    </submittedName>
</protein>
<dbReference type="Proteomes" id="UP001589814">
    <property type="component" value="Unassembled WGS sequence"/>
</dbReference>
<dbReference type="Gene3D" id="3.40.50.11350">
    <property type="match status" value="1"/>
</dbReference>
<gene>
    <name evidence="1" type="ORF">ACFFHW_09440</name>
</gene>
<comment type="caution">
    <text evidence="1">The sequence shown here is derived from an EMBL/GenBank/DDBJ whole genome shotgun (WGS) entry which is preliminary data.</text>
</comment>
<organism evidence="1 2">
    <name type="scientific">Kushneria aurantia</name>
    <dbReference type="NCBI Taxonomy" id="504092"/>
    <lineage>
        <taxon>Bacteria</taxon>
        <taxon>Pseudomonadati</taxon>
        <taxon>Pseudomonadota</taxon>
        <taxon>Gammaproteobacteria</taxon>
        <taxon>Oceanospirillales</taxon>
        <taxon>Halomonadaceae</taxon>
        <taxon>Kushneria</taxon>
    </lineage>
</organism>
<dbReference type="EMBL" id="JBHLVX010000038">
    <property type="protein sequence ID" value="MFC0268204.1"/>
    <property type="molecule type" value="Genomic_DNA"/>
</dbReference>
<proteinExistence type="predicted"/>
<sequence length="613" mass="69947">MLNDFIKNICKNESLEVLNDYGTSAQSSLSKWSHREDSCRPLKLKDCKDFAFHTGYEKNPWWSFTFEDAVELKYVVINNRKKMPFSTINKNISVVTTNFFEVKKTLYSGSCHFGSLPDSLPLILRIDSLIKTNKVEVILQDINYLHLGPICFLGRMRQGERGSREKINLYSLRTDGFGERLKGLLNIMALANHISANFYFSWGQISKGARKFHSIAPPEKVFSQDFINSHVVDKKKSQLKLVSLNEVGKKAGADGFDEDKIREVSISGGFNGVLVAQNLLSNQIKNIKMDSRTYKEIFSNIAWSTELEKAKKEAQAVAVNHSPVAIHLRAGDIVYGFYRYMDRYLGKVIPLHDAVHLLETSKKNNKDVIIFGQDVQLCDFLSKKYGALYSKNLKSESFNEEQSALFDMVLMSRCDKIYAGASGFAVLAGWISGKKVEKEEMDLVSEDDILKILEKLNLLRGEEISSLQISFSLSYLLHKKWNLISEGLRLEIISLCSAIDDENPYYKLVLAAVLYKSEKIELADEAVKSLMKQNKYGLRWFASTVHPDGTTTLLNWIGFYKEAELKSDYAKVVVAYHHWLFCGIEERKTQKDDLVFLEVESFVKEKVFKDLKL</sequence>
<keyword evidence="2" id="KW-1185">Reference proteome</keyword>
<accession>A0ABV6G3G6</accession>